<protein>
    <recommendedName>
        <fullName evidence="10">D-lactate dehydrogenase (cytochrome)</fullName>
        <ecNumber evidence="10">1.1.2.4</ecNumber>
    </recommendedName>
</protein>
<reference evidence="13 14" key="1">
    <citation type="submission" date="2017-07" db="EMBL/GenBank/DDBJ databases">
        <title>Draft whole genome sequences of clinical Proprionibacteriaceae strains.</title>
        <authorList>
            <person name="Bernier A.-M."/>
            <person name="Bernard K."/>
            <person name="Domingo M.-C."/>
        </authorList>
    </citation>
    <scope>NUCLEOTIDE SEQUENCE [LARGE SCALE GENOMIC DNA]</scope>
    <source>
        <strain evidence="13 14">NML 030167</strain>
    </source>
</reference>
<dbReference type="EMBL" id="NMVO01000015">
    <property type="protein sequence ID" value="OYO11582.1"/>
    <property type="molecule type" value="Genomic_DNA"/>
</dbReference>
<dbReference type="SUPFAM" id="SSF55103">
    <property type="entry name" value="FAD-linked oxidases, C-terminal domain"/>
    <property type="match status" value="1"/>
</dbReference>
<keyword evidence="9" id="KW-0411">Iron-sulfur</keyword>
<dbReference type="Pfam" id="PF02913">
    <property type="entry name" value="FAD-oxidase_C"/>
    <property type="match status" value="1"/>
</dbReference>
<dbReference type="Gene3D" id="3.30.70.2740">
    <property type="match status" value="1"/>
</dbReference>
<dbReference type="InterPro" id="IPR017900">
    <property type="entry name" value="4Fe4S_Fe_S_CS"/>
</dbReference>
<proteinExistence type="inferred from homology"/>
<dbReference type="GO" id="GO:0004458">
    <property type="term" value="F:D-lactate dehydrogenase (cytochrome) activity"/>
    <property type="evidence" value="ECO:0007669"/>
    <property type="project" value="UniProtKB-EC"/>
</dbReference>
<dbReference type="GO" id="GO:0071949">
    <property type="term" value="F:FAD binding"/>
    <property type="evidence" value="ECO:0007669"/>
    <property type="project" value="InterPro"/>
</dbReference>
<dbReference type="PROSITE" id="PS51379">
    <property type="entry name" value="4FE4S_FER_2"/>
    <property type="match status" value="1"/>
</dbReference>
<dbReference type="SUPFAM" id="SSF56176">
    <property type="entry name" value="FAD-binding/transporter-associated domain-like"/>
    <property type="match status" value="1"/>
</dbReference>
<feature type="domain" description="FAD-binding PCMH-type" evidence="12">
    <location>
        <begin position="24"/>
        <end position="252"/>
    </location>
</feature>
<keyword evidence="7" id="KW-0560">Oxidoreductase</keyword>
<dbReference type="InterPro" id="IPR016166">
    <property type="entry name" value="FAD-bd_PCMH"/>
</dbReference>
<evidence type="ECO:0000256" key="9">
    <source>
        <dbReference type="ARBA" id="ARBA00023014"/>
    </source>
</evidence>
<dbReference type="Pfam" id="PF01565">
    <property type="entry name" value="FAD_binding_4"/>
    <property type="match status" value="1"/>
</dbReference>
<gene>
    <name evidence="13" type="ORF">CGZ94_14215</name>
</gene>
<evidence type="ECO:0000259" key="11">
    <source>
        <dbReference type="PROSITE" id="PS51379"/>
    </source>
</evidence>
<evidence type="ECO:0000256" key="5">
    <source>
        <dbReference type="ARBA" id="ARBA00022827"/>
    </source>
</evidence>
<comment type="caution">
    <text evidence="13">The sequence shown here is derived from an EMBL/GenBank/DDBJ whole genome shotgun (WGS) entry which is preliminary data.</text>
</comment>
<dbReference type="Proteomes" id="UP000215896">
    <property type="component" value="Unassembled WGS sequence"/>
</dbReference>
<dbReference type="Gene3D" id="3.30.465.10">
    <property type="match status" value="1"/>
</dbReference>
<evidence type="ECO:0000313" key="14">
    <source>
        <dbReference type="Proteomes" id="UP000215896"/>
    </source>
</evidence>
<dbReference type="GO" id="GO:0046872">
    <property type="term" value="F:metal ion binding"/>
    <property type="evidence" value="ECO:0007669"/>
    <property type="project" value="UniProtKB-KW"/>
</dbReference>
<dbReference type="PROSITE" id="PS51387">
    <property type="entry name" value="FAD_PCMH"/>
    <property type="match status" value="1"/>
</dbReference>
<evidence type="ECO:0000313" key="13">
    <source>
        <dbReference type="EMBL" id="OYO11582.1"/>
    </source>
</evidence>
<dbReference type="InterPro" id="IPR016169">
    <property type="entry name" value="FAD-bd_PCMH_sub2"/>
</dbReference>
<dbReference type="GO" id="GO:0008720">
    <property type="term" value="F:D-lactate dehydrogenase (NAD+) activity"/>
    <property type="evidence" value="ECO:0007669"/>
    <property type="project" value="TreeGrafter"/>
</dbReference>
<keyword evidence="6" id="KW-0809">Transit peptide</keyword>
<dbReference type="InterPro" id="IPR004017">
    <property type="entry name" value="Cys_rich_dom"/>
</dbReference>
<dbReference type="RefSeq" id="WP_094406033.1">
    <property type="nucleotide sequence ID" value="NZ_NMVO01000015.1"/>
</dbReference>
<feature type="domain" description="4Fe-4S ferredoxin-type" evidence="11">
    <location>
        <begin position="515"/>
        <end position="545"/>
    </location>
</feature>
<keyword evidence="8" id="KW-0408">Iron</keyword>
<comment type="cofactor">
    <cofactor evidence="1">
        <name>FAD</name>
        <dbReference type="ChEBI" id="CHEBI:57692"/>
    </cofactor>
</comment>
<dbReference type="AlphaFoldDB" id="A0A255G808"/>
<dbReference type="InterPro" id="IPR016164">
    <property type="entry name" value="FAD-linked_Oxase-like_C"/>
</dbReference>
<dbReference type="Pfam" id="PF13183">
    <property type="entry name" value="Fer4_8"/>
    <property type="match status" value="1"/>
</dbReference>
<keyword evidence="14" id="KW-1185">Reference proteome</keyword>
<dbReference type="EC" id="1.1.2.4" evidence="10"/>
<dbReference type="InterPro" id="IPR009051">
    <property type="entry name" value="Helical_ferredxn"/>
</dbReference>
<keyword evidence="3" id="KW-0285">Flavoprotein</keyword>
<dbReference type="InterPro" id="IPR036318">
    <property type="entry name" value="FAD-bd_PCMH-like_sf"/>
</dbReference>
<dbReference type="GO" id="GO:1903457">
    <property type="term" value="P:lactate catabolic process"/>
    <property type="evidence" value="ECO:0007669"/>
    <property type="project" value="TreeGrafter"/>
</dbReference>
<dbReference type="Gene3D" id="1.10.45.10">
    <property type="entry name" value="Vanillyl-alcohol Oxidase, Chain A, domain 4"/>
    <property type="match status" value="1"/>
</dbReference>
<name>A0A255G808_9ACTN</name>
<dbReference type="InterPro" id="IPR006094">
    <property type="entry name" value="Oxid_FAD_bind_N"/>
</dbReference>
<evidence type="ECO:0000256" key="2">
    <source>
        <dbReference type="ARBA" id="ARBA00008000"/>
    </source>
</evidence>
<evidence type="ECO:0000256" key="10">
    <source>
        <dbReference type="ARBA" id="ARBA00038897"/>
    </source>
</evidence>
<dbReference type="SUPFAM" id="SSF46548">
    <property type="entry name" value="alpha-helical ferredoxin"/>
    <property type="match status" value="1"/>
</dbReference>
<evidence type="ECO:0000256" key="6">
    <source>
        <dbReference type="ARBA" id="ARBA00022946"/>
    </source>
</evidence>
<comment type="similarity">
    <text evidence="2">Belongs to the FAD-binding oxidoreductase/transferase type 4 family.</text>
</comment>
<evidence type="ECO:0000256" key="1">
    <source>
        <dbReference type="ARBA" id="ARBA00001974"/>
    </source>
</evidence>
<organism evidence="13 14">
    <name type="scientific">Enemella evansiae</name>
    <dbReference type="NCBI Taxonomy" id="2016499"/>
    <lineage>
        <taxon>Bacteria</taxon>
        <taxon>Bacillati</taxon>
        <taxon>Actinomycetota</taxon>
        <taxon>Actinomycetes</taxon>
        <taxon>Propionibacteriales</taxon>
        <taxon>Propionibacteriaceae</taxon>
        <taxon>Enemella</taxon>
    </lineage>
</organism>
<dbReference type="OrthoDB" id="9770306at2"/>
<accession>A0A255G808</accession>
<evidence type="ECO:0000259" key="12">
    <source>
        <dbReference type="PROSITE" id="PS51387"/>
    </source>
</evidence>
<dbReference type="PROSITE" id="PS00198">
    <property type="entry name" value="4FE4S_FER_1"/>
    <property type="match status" value="1"/>
</dbReference>
<evidence type="ECO:0000256" key="8">
    <source>
        <dbReference type="ARBA" id="ARBA00023004"/>
    </source>
</evidence>
<dbReference type="PANTHER" id="PTHR11748">
    <property type="entry name" value="D-LACTATE DEHYDROGENASE"/>
    <property type="match status" value="1"/>
</dbReference>
<dbReference type="GO" id="GO:0051536">
    <property type="term" value="F:iron-sulfur cluster binding"/>
    <property type="evidence" value="ECO:0007669"/>
    <property type="project" value="UniProtKB-KW"/>
</dbReference>
<dbReference type="InterPro" id="IPR016171">
    <property type="entry name" value="Vanillyl_alc_oxidase_C-sub2"/>
</dbReference>
<keyword evidence="5" id="KW-0274">FAD</keyword>
<sequence>MSPEPTVSTERFDRLTLAHDASHYLLIPEAVAAPASISELSALIHRAKRTGHGLTFRAGGTSLSGQAVSDGLLADTRRHFGQITVLDEGARVRVQPGAVVRHVNARLAPYRAKIGPDPASDGACTLGGVLANNSSGMLCGTDFNSYRTLERMTVLLPSGTVLDTGAADAEERLRALEPDLYAGLLRLRDRVRGNPESMRIIAHQFSMKNTMGYGLNSFTDFDSATDILAHLMIGSEGTLGFIAEATLRTVPVYPQVSTGLLVFDSLSAAMTALPALVDSGLATVELMDAQSLRVARALRNSPAMIRNLDVANHAALLVEQHAPTTEELIERLRTTEAVTAALPLVGPAEMTTDAATRASLWTVRKGLYAAVAEARPQGTTAMLEDVVVPVPSLLAACESLTELFDRYAYPAAVIFGHAKDGNVHFLLNEEFGADVQRYTDFTEDMVQLILGLGGSLKAEHGTGRIMAPFVRRQYGDELTEVMIEVKRLFDPDGVLNPGVLLNEDSESHISNLKTTAPVEEEVDRCVECGFCEPVCPSRDLTLTPRQRIVARRELVAARARGDDELVAELSERYEYAGNDTCAADGMCSTACPVSIDTGDLARRLRGDRHHAVAGGAWRAAATAWAPFTGAGSLALTAAAAAPGAATAASELGRRLLGSDQVPRYDRGLPAGGPPRQGWRAPNAEVVWFDACIQTMFGPEDGQQPLARAVEELFRRAGIAVRTPSRLPGLCCGTPWSSKGMQAGHRAMARRTVAALVDASDQGRLPIVCDAASCTEGLLKSAHTAAGGAGDSQPELQILDLVGYTRNELLPRLAITTRLPSVALHPTCSSRQLGLDDDLRAIAEAVADEVVVPTAWGCCGFAGDRGLLHPELTAAATAPEAAEVTAREFSAYASLNRTCEIGMTRATGRPYQHILQLLAEATR</sequence>
<dbReference type="Pfam" id="PF02754">
    <property type="entry name" value="CCG"/>
    <property type="match status" value="2"/>
</dbReference>
<dbReference type="InterPro" id="IPR017896">
    <property type="entry name" value="4Fe4S_Fe-S-bd"/>
</dbReference>
<keyword evidence="4" id="KW-0479">Metal-binding</keyword>
<dbReference type="PANTHER" id="PTHR11748:SF111">
    <property type="entry name" value="D-LACTATE DEHYDROGENASE, MITOCHONDRIAL-RELATED"/>
    <property type="match status" value="1"/>
</dbReference>
<dbReference type="Gene3D" id="1.10.1060.10">
    <property type="entry name" value="Alpha-helical ferredoxin"/>
    <property type="match status" value="1"/>
</dbReference>
<evidence type="ECO:0000256" key="4">
    <source>
        <dbReference type="ARBA" id="ARBA00022723"/>
    </source>
</evidence>
<evidence type="ECO:0000256" key="7">
    <source>
        <dbReference type="ARBA" id="ARBA00023002"/>
    </source>
</evidence>
<dbReference type="InterPro" id="IPR004113">
    <property type="entry name" value="FAD-bd_oxidored_4_C"/>
</dbReference>
<evidence type="ECO:0000256" key="3">
    <source>
        <dbReference type="ARBA" id="ARBA00022630"/>
    </source>
</evidence>